<organism evidence="2 3">
    <name type="scientific">Methylomonas methanica (strain DSM 25384 / MC09)</name>
    <dbReference type="NCBI Taxonomy" id="857087"/>
    <lineage>
        <taxon>Bacteria</taxon>
        <taxon>Pseudomonadati</taxon>
        <taxon>Pseudomonadota</taxon>
        <taxon>Gammaproteobacteria</taxon>
        <taxon>Methylococcales</taxon>
        <taxon>Methylococcaceae</taxon>
        <taxon>Methylomonas</taxon>
    </lineage>
</organism>
<reference evidence="2 3" key="1">
    <citation type="journal article" date="2011" name="J. Bacteriol.">
        <title>Complete Genome Sequence of the Aerobic Marine Methanotroph Methylomonas methanica MC09.</title>
        <authorList>
            <person name="Boden R."/>
            <person name="Cunliffe M."/>
            <person name="Scanlan J."/>
            <person name="Moussard H."/>
            <person name="Kits K.D."/>
            <person name="Klotz M.G."/>
            <person name="Jetten M.S."/>
            <person name="Vuilleumier S."/>
            <person name="Han J."/>
            <person name="Peters L."/>
            <person name="Mikhailova N."/>
            <person name="Teshima H."/>
            <person name="Tapia R."/>
            <person name="Kyrpides N."/>
            <person name="Ivanova N."/>
            <person name="Pagani I."/>
            <person name="Cheng J.F."/>
            <person name="Goodwin L."/>
            <person name="Han C."/>
            <person name="Hauser L."/>
            <person name="Land M.L."/>
            <person name="Lapidus A."/>
            <person name="Lucas S."/>
            <person name="Pitluck S."/>
            <person name="Woyke T."/>
            <person name="Stein L."/>
            <person name="Murrell J.C."/>
        </authorList>
    </citation>
    <scope>NUCLEOTIDE SEQUENCE [LARGE SCALE GENOMIC DNA]</scope>
    <source>
        <strain evidence="2 3">MC09</strain>
    </source>
</reference>
<dbReference type="KEGG" id="mmt:Metme_2501"/>
<evidence type="ECO:0000256" key="1">
    <source>
        <dbReference type="SAM" id="Phobius"/>
    </source>
</evidence>
<evidence type="ECO:0000313" key="3">
    <source>
        <dbReference type="Proteomes" id="UP000008888"/>
    </source>
</evidence>
<dbReference type="eggNOG" id="ENOG5034710">
    <property type="taxonomic scope" value="Bacteria"/>
</dbReference>
<proteinExistence type="predicted"/>
<reference key="2">
    <citation type="submission" date="2011-05" db="EMBL/GenBank/DDBJ databases">
        <title>Complete genome sequence of the aerobic marine methanotroph Methylomonas methanica MC09.</title>
        <authorList>
            <person name="Boden R."/>
            <person name="Cunliffe M."/>
            <person name="Scanlan J."/>
            <person name="Moussard H."/>
            <person name="Kits K.D."/>
            <person name="Klotz M."/>
            <person name="Jetten M."/>
            <person name="Vuilleumier S."/>
            <person name="Han J."/>
            <person name="Peters L."/>
            <person name="Mikhailova N."/>
            <person name="Teshima H."/>
            <person name="Tapia R."/>
            <person name="Kyrpides N."/>
            <person name="Ivanova N."/>
            <person name="Pagani I."/>
            <person name="Cheng J.-F."/>
            <person name="Goodwin L."/>
            <person name="Han C."/>
            <person name="Hauser L."/>
            <person name="Land M."/>
            <person name="Lapidus A."/>
            <person name="Lucas S."/>
            <person name="Pitluck S."/>
            <person name="Woyke T."/>
            <person name="Stein L.Y."/>
            <person name="Murrell C."/>
        </authorList>
    </citation>
    <scope>NUCLEOTIDE SEQUENCE</scope>
    <source>
        <strain>MC09</strain>
    </source>
</reference>
<dbReference type="STRING" id="857087.Metme_2501"/>
<feature type="transmembrane region" description="Helical" evidence="1">
    <location>
        <begin position="21"/>
        <end position="41"/>
    </location>
</feature>
<protein>
    <submittedName>
        <fullName evidence="2">Uncharacterized protein</fullName>
    </submittedName>
</protein>
<keyword evidence="1" id="KW-1133">Transmembrane helix</keyword>
<accession>F9ZWP5</accession>
<dbReference type="RefSeq" id="WP_013819128.1">
    <property type="nucleotide sequence ID" value="NC_015572.1"/>
</dbReference>
<dbReference type="HOGENOM" id="CLU_989733_0_0_6"/>
<dbReference type="EMBL" id="CP002738">
    <property type="protein sequence ID" value="AEG00892.1"/>
    <property type="molecule type" value="Genomic_DNA"/>
</dbReference>
<sequence length="288" mass="31802">MQTSSDRRVHANGRSSFNARLINLSFIVASAFLVNGCWAPAIKPPISEIGKLTTILIVPLESPPLEISPDPIADRIPAYAHYRNMAIDFPVEQKLYKTSGDVVVAGLVIQSDDADAVSIQDKPVRPSLANSPGASQTWTPSLILAQQALTQLTEHNIKASLSREYFYLAMDDADRNAQLSHWHEATLAWYEQNTATANYQSYAGIDAVLQLGLGSYRIFAGQMSLQMLMKLIDPHTGQVIGRTRVNAYTTENVGETTLIRDSAAFKQRIARISSQLLSQGLREFGWRL</sequence>
<gene>
    <name evidence="2" type="ordered locus">Metme_2501</name>
</gene>
<keyword evidence="3" id="KW-1185">Reference proteome</keyword>
<dbReference type="OrthoDB" id="5573537at2"/>
<keyword evidence="1" id="KW-0472">Membrane</keyword>
<dbReference type="Proteomes" id="UP000008888">
    <property type="component" value="Chromosome"/>
</dbReference>
<evidence type="ECO:0000313" key="2">
    <source>
        <dbReference type="EMBL" id="AEG00892.1"/>
    </source>
</evidence>
<name>F9ZWP5_METMM</name>
<keyword evidence="1" id="KW-0812">Transmembrane</keyword>
<reference evidence="3" key="3">
    <citation type="submission" date="2011-05" db="EMBL/GenBank/DDBJ databases">
        <title>Complete sequence of Methylomonas methanica MC09.</title>
        <authorList>
            <consortium name="US DOE Joint Genome Institute"/>
            <person name="Lucas S."/>
            <person name="Han J."/>
            <person name="Lapidus A."/>
            <person name="Cheng J.-F."/>
            <person name="Goodwin L."/>
            <person name="Pitluck S."/>
            <person name="Peters L."/>
            <person name="Mikhailova N."/>
            <person name="Teshima H."/>
            <person name="Han C."/>
            <person name="Tapia R."/>
            <person name="Land M."/>
            <person name="Hauser L."/>
            <person name="Kyrpides N."/>
            <person name="Ivanova N."/>
            <person name="Pagani I."/>
            <person name="Stein L."/>
            <person name="Woyke T."/>
        </authorList>
    </citation>
    <scope>NUCLEOTIDE SEQUENCE [LARGE SCALE GENOMIC DNA]</scope>
    <source>
        <strain evidence="3">MC09</strain>
    </source>
</reference>
<dbReference type="AlphaFoldDB" id="F9ZWP5"/>